<reference evidence="3" key="1">
    <citation type="journal article" date="2019" name="Int. J. Syst. Evol. Microbiol.">
        <title>The Global Catalogue of Microorganisms (GCM) 10K type strain sequencing project: providing services to taxonomists for standard genome sequencing and annotation.</title>
        <authorList>
            <consortium name="The Broad Institute Genomics Platform"/>
            <consortium name="The Broad Institute Genome Sequencing Center for Infectious Disease"/>
            <person name="Wu L."/>
            <person name="Ma J."/>
        </authorList>
    </citation>
    <scope>NUCLEOTIDE SEQUENCE [LARGE SCALE GENOMIC DNA]</scope>
    <source>
        <strain evidence="3">CECT 7184</strain>
    </source>
</reference>
<feature type="chain" id="PRO_5046391060" evidence="1">
    <location>
        <begin position="20"/>
        <end position="131"/>
    </location>
</feature>
<protein>
    <submittedName>
        <fullName evidence="2">DUF6146 family protein</fullName>
    </submittedName>
</protein>
<gene>
    <name evidence="2" type="ORF">QW060_11265</name>
</gene>
<evidence type="ECO:0000256" key="1">
    <source>
        <dbReference type="SAM" id="SignalP"/>
    </source>
</evidence>
<dbReference type="InterPro" id="IPR046144">
    <property type="entry name" value="DUF6146"/>
</dbReference>
<organism evidence="2 3">
    <name type="scientific">Paenimyroides ceti</name>
    <dbReference type="NCBI Taxonomy" id="395087"/>
    <lineage>
        <taxon>Bacteria</taxon>
        <taxon>Pseudomonadati</taxon>
        <taxon>Bacteroidota</taxon>
        <taxon>Flavobacteriia</taxon>
        <taxon>Flavobacteriales</taxon>
        <taxon>Flavobacteriaceae</taxon>
        <taxon>Paenimyroides</taxon>
    </lineage>
</organism>
<feature type="signal peptide" evidence="1">
    <location>
        <begin position="1"/>
        <end position="19"/>
    </location>
</feature>
<dbReference type="EMBL" id="JAUFQU010000001">
    <property type="protein sequence ID" value="MDN3707702.1"/>
    <property type="molecule type" value="Genomic_DNA"/>
</dbReference>
<dbReference type="Pfam" id="PF19643">
    <property type="entry name" value="DUF6146"/>
    <property type="match status" value="1"/>
</dbReference>
<name>A0ABT8CT65_9FLAO</name>
<evidence type="ECO:0000313" key="3">
    <source>
        <dbReference type="Proteomes" id="UP001242368"/>
    </source>
</evidence>
<accession>A0ABT8CT65</accession>
<keyword evidence="3" id="KW-1185">Reference proteome</keyword>
<comment type="caution">
    <text evidence="2">The sequence shown here is derived from an EMBL/GenBank/DDBJ whole genome shotgun (WGS) entry which is preliminary data.</text>
</comment>
<evidence type="ECO:0000313" key="2">
    <source>
        <dbReference type="EMBL" id="MDN3707702.1"/>
    </source>
</evidence>
<dbReference type="RefSeq" id="WP_290363665.1">
    <property type="nucleotide sequence ID" value="NZ_JAUFQU010000001.1"/>
</dbReference>
<proteinExistence type="predicted"/>
<keyword evidence="1" id="KW-0732">Signal</keyword>
<dbReference type="Proteomes" id="UP001242368">
    <property type="component" value="Unassembled WGS sequence"/>
</dbReference>
<sequence length="131" mass="15488">MRNCFVIMMLLLINSMIYGQNPKTDKGTSTIEKGKITISNPEVAYEVIIFDTGFENWLAKNARPRKYYDQTFLENHNRQWVATWNARATAGNRGYDYTIDYRNGIDYGYEVNYMLYNYLLYYQQTNGIKLN</sequence>